<feature type="compositionally biased region" description="Basic and acidic residues" evidence="1">
    <location>
        <begin position="637"/>
        <end position="646"/>
    </location>
</feature>
<feature type="region of interest" description="Disordered" evidence="1">
    <location>
        <begin position="198"/>
        <end position="389"/>
    </location>
</feature>
<feature type="compositionally biased region" description="Gly residues" evidence="1">
    <location>
        <begin position="1074"/>
        <end position="1084"/>
    </location>
</feature>
<feature type="compositionally biased region" description="Basic residues" evidence="1">
    <location>
        <begin position="905"/>
        <end position="916"/>
    </location>
</feature>
<proteinExistence type="predicted"/>
<dbReference type="AlphaFoldDB" id="A0A0N4ZDF5"/>
<dbReference type="WBParaSite" id="PTRK_0000561800.1">
    <property type="protein sequence ID" value="PTRK_0000561800.1"/>
    <property type="gene ID" value="PTRK_0000561800"/>
</dbReference>
<name>A0A0N4ZDF5_PARTI</name>
<feature type="region of interest" description="Disordered" evidence="1">
    <location>
        <begin position="778"/>
        <end position="1119"/>
    </location>
</feature>
<feature type="compositionally biased region" description="Low complexity" evidence="1">
    <location>
        <begin position="119"/>
        <end position="131"/>
    </location>
</feature>
<feature type="compositionally biased region" description="Basic residues" evidence="1">
    <location>
        <begin position="372"/>
        <end position="386"/>
    </location>
</feature>
<feature type="compositionally biased region" description="Low complexity" evidence="1">
    <location>
        <begin position="308"/>
        <end position="331"/>
    </location>
</feature>
<evidence type="ECO:0000313" key="2">
    <source>
        <dbReference type="Proteomes" id="UP000038045"/>
    </source>
</evidence>
<evidence type="ECO:0000313" key="3">
    <source>
        <dbReference type="WBParaSite" id="PTRK_0000561800.1"/>
    </source>
</evidence>
<feature type="compositionally biased region" description="Basic and acidic residues" evidence="1">
    <location>
        <begin position="337"/>
        <end position="349"/>
    </location>
</feature>
<protein>
    <submittedName>
        <fullName evidence="3">HATPase_c domain-containing protein</fullName>
    </submittedName>
</protein>
<feature type="compositionally biased region" description="Basic residues" evidence="1">
    <location>
        <begin position="1031"/>
        <end position="1040"/>
    </location>
</feature>
<accession>A0A0N4ZDF5</accession>
<feature type="compositionally biased region" description="Low complexity" evidence="1">
    <location>
        <begin position="361"/>
        <end position="371"/>
    </location>
</feature>
<feature type="compositionally biased region" description="Basic residues" evidence="1">
    <location>
        <begin position="235"/>
        <end position="248"/>
    </location>
</feature>
<organism evidence="2 3">
    <name type="scientific">Parastrongyloides trichosuri</name>
    <name type="common">Possum-specific nematode worm</name>
    <dbReference type="NCBI Taxonomy" id="131310"/>
    <lineage>
        <taxon>Eukaryota</taxon>
        <taxon>Metazoa</taxon>
        <taxon>Ecdysozoa</taxon>
        <taxon>Nematoda</taxon>
        <taxon>Chromadorea</taxon>
        <taxon>Rhabditida</taxon>
        <taxon>Tylenchina</taxon>
        <taxon>Panagrolaimomorpha</taxon>
        <taxon>Strongyloidoidea</taxon>
        <taxon>Strongyloididae</taxon>
        <taxon>Parastrongyloides</taxon>
    </lineage>
</organism>
<feature type="compositionally biased region" description="Basic and acidic residues" evidence="1">
    <location>
        <begin position="1051"/>
        <end position="1064"/>
    </location>
</feature>
<evidence type="ECO:0000256" key="1">
    <source>
        <dbReference type="SAM" id="MobiDB-lite"/>
    </source>
</evidence>
<sequence length="1197" mass="127710">MVRRISSSRPITGSSLPTGFEAVLGARAVSGLALADFGHGIVQLLGRDAGGFQRLGSGPAFLGDGGQQAFGSDEGVAGLLGRVLGGAEDARQIAVEVKLARAAFDLRPLLQQALDRRAPQAAPSAGARAPIAGGGGPGPATGRIGRPVWRGRNRGRDSWRSGSPQEADLNSMRPYLKRRLELSQRRWVWPIRHARAQTRTPAAKGATGVRRSPATGLSRRSGRSRSRTARAGGAARRRTSSGPGRRRAGSGPGRGARGTGACHRRWPDRSSGPGASATWPRSYRSPAAPGPGCPSAGSADRHRPQTDSAATAAAAGCAANSCRAGSGSRSADTAGGRSDRRGNSPETRARRWSRPRPRCRPVPAASRTGRTASRRRDAHRWRKARGRGQGVLGRSAPDLIVLIRPGEVQLIARAQLGALAHRPGVGAGEADGLLRGQAVLGLIYRRLRRYAEDVGGQGVVLLIVAIIAQLVRPFVPGRIELVQNPSGDAPALHGEAARAVAAIGARQGARGVARLEQAAHIAVDVEAIGARLASQHGFFRQPVFGGDAAEDAILDRFNILGGGRRADHRAGRVKLFAQAVEGQALLVVTIAEIAGQGQLALLARAARADVPASVIAHIGAQRSSGDGARRPRGGGGGDRRRTRLGDQIDDPARALGAVGGRRIGHHLDAGVAIGRQLQHRIGAVRSRQEGRGAAVHQQGDIAIAAQGDVALRIDIDRGHIAQGLGQGAGRRLKIVGQAVTDGVDRSPHVIGAGADDDVTHGGGLIVLVRLLRRSLNGTGRRRLHDRQPADSRDNNQVGAGNRHRHRTVGRQHRRGGERRLHQCLRQCAKGRVRPDPDPDGRSGAQPGLRAGRAGASAVPDPGRAARGVEPARLHRLPVGRQGDVRRRPLRRAGLGHGDQHPRPDARRRRRLPRRAIRALAGDPRLLGRRDPGRSARPGRRSLRRLARRRPDPGRHRQGGSGPGPARRRHRPAWRRSGRRGRRHPRDQPHRRRLLPADAGQHPAGRRLLVTSEPGDPHQARPVLRRPLPGDRRRRVQVHRRPASEIPQRRGHPPEPTEPRQRDAEVGDLLLPTQWGGGPRSGGGARPQRNQGAPPSRPLRRRSPPQDKGRRSRRQTHHLGDAQVLAQAVGDGAVVLGRHRLAQGRLVGALLGADRRHEGVGRRGVDTAATGRLGDGHAQHPAASVQHRRARQARQRAL</sequence>
<feature type="compositionally biased region" description="Basic residues" evidence="1">
    <location>
        <begin position="936"/>
        <end position="947"/>
    </location>
</feature>
<feature type="compositionally biased region" description="Basic residues" evidence="1">
    <location>
        <begin position="965"/>
        <end position="993"/>
    </location>
</feature>
<feature type="compositionally biased region" description="Basic residues" evidence="1">
    <location>
        <begin position="1185"/>
        <end position="1197"/>
    </location>
</feature>
<dbReference type="Proteomes" id="UP000038045">
    <property type="component" value="Unplaced"/>
</dbReference>
<feature type="region of interest" description="Disordered" evidence="1">
    <location>
        <begin position="1165"/>
        <end position="1197"/>
    </location>
</feature>
<reference evidence="3" key="1">
    <citation type="submission" date="2017-02" db="UniProtKB">
        <authorList>
            <consortium name="WormBaseParasite"/>
        </authorList>
    </citation>
    <scope>IDENTIFICATION</scope>
</reference>
<feature type="region of interest" description="Disordered" evidence="1">
    <location>
        <begin position="117"/>
        <end position="170"/>
    </location>
</feature>
<feature type="compositionally biased region" description="Basic residues" evidence="1">
    <location>
        <begin position="801"/>
        <end position="816"/>
    </location>
</feature>
<keyword evidence="2" id="KW-1185">Reference proteome</keyword>
<feature type="region of interest" description="Disordered" evidence="1">
    <location>
        <begin position="621"/>
        <end position="646"/>
    </location>
</feature>
<feature type="compositionally biased region" description="Basic residues" evidence="1">
    <location>
        <begin position="350"/>
        <end position="359"/>
    </location>
</feature>